<evidence type="ECO:0008006" key="3">
    <source>
        <dbReference type="Google" id="ProtNLM"/>
    </source>
</evidence>
<name>B4D2L7_9BACT</name>
<comment type="caution">
    <text evidence="1">The sequence shown here is derived from an EMBL/GenBank/DDBJ whole genome shotgun (WGS) entry which is preliminary data.</text>
</comment>
<dbReference type="InterPro" id="IPR006311">
    <property type="entry name" value="TAT_signal"/>
</dbReference>
<dbReference type="eggNOG" id="COG2960">
    <property type="taxonomic scope" value="Bacteria"/>
</dbReference>
<evidence type="ECO:0000313" key="2">
    <source>
        <dbReference type="Proteomes" id="UP000005824"/>
    </source>
</evidence>
<dbReference type="Pfam" id="PF07586">
    <property type="entry name" value="HXXSHH"/>
    <property type="match status" value="1"/>
</dbReference>
<dbReference type="Proteomes" id="UP000005824">
    <property type="component" value="Unassembled WGS sequence"/>
</dbReference>
<reference evidence="1 2" key="1">
    <citation type="journal article" date="2011" name="J. Bacteriol.">
        <title>Genome sequence of Chthoniobacter flavus Ellin428, an aerobic heterotrophic soil bacterium.</title>
        <authorList>
            <person name="Kant R."/>
            <person name="van Passel M.W."/>
            <person name="Palva A."/>
            <person name="Lucas S."/>
            <person name="Lapidus A."/>
            <person name="Glavina Del Rio T."/>
            <person name="Dalin E."/>
            <person name="Tice H."/>
            <person name="Bruce D."/>
            <person name="Goodwin L."/>
            <person name="Pitluck S."/>
            <person name="Larimer F.W."/>
            <person name="Land M.L."/>
            <person name="Hauser L."/>
            <person name="Sangwan P."/>
            <person name="de Vos W.M."/>
            <person name="Janssen P.H."/>
            <person name="Smidt H."/>
        </authorList>
    </citation>
    <scope>NUCLEOTIDE SEQUENCE [LARGE SCALE GENOMIC DNA]</scope>
    <source>
        <strain evidence="1 2">Ellin428</strain>
    </source>
</reference>
<dbReference type="EMBL" id="ABVL01000008">
    <property type="protein sequence ID" value="EDY19457.1"/>
    <property type="molecule type" value="Genomic_DNA"/>
</dbReference>
<accession>B4D2L7</accession>
<dbReference type="AlphaFoldDB" id="B4D2L7"/>
<proteinExistence type="predicted"/>
<keyword evidence="2" id="KW-1185">Reference proteome</keyword>
<organism evidence="1 2">
    <name type="scientific">Chthoniobacter flavus Ellin428</name>
    <dbReference type="NCBI Taxonomy" id="497964"/>
    <lineage>
        <taxon>Bacteria</taxon>
        <taxon>Pseudomonadati</taxon>
        <taxon>Verrucomicrobiota</taxon>
        <taxon>Spartobacteria</taxon>
        <taxon>Chthoniobacterales</taxon>
        <taxon>Chthoniobacteraceae</taxon>
        <taxon>Chthoniobacter</taxon>
    </lineage>
</organism>
<protein>
    <recommendedName>
        <fullName evidence="3">DUF1552 domain-containing protein</fullName>
    </recommendedName>
</protein>
<dbReference type="STRING" id="497964.CfE428DRAFT_3142"/>
<sequence length="456" mass="49797">MHITNRSIYLPRRTFLRGLGVTLALPFLECMLPSVMKAAAAPNGGLRRLVFMYLPNGMDMGSWTPKGVGDRFELSSTLAPLAPVQKQVSVLSGLAHVQARALGDGAGDHARANSCFLTGVHPRKTAGADIAVGVSADQVAAMQIGKNTRLPSIEMSCEKSLRQAGACDSGYACAYQNNLSWRNENQPMPPIGDPRLIFERLFSTEDQDPDLIAGRALRESCRSSILDVVAEDAKAFQKNLGTTDRHKLDEYLTGLRETEVAIQQQARFQAQQASKPKPAMEKPEGIPTEFPDHVKIMYDLMALAMQTDSTRIMTMMVQHEGSNRPYPFIGVNEGHHDLSHHGNNPEKMGKIAQINKFHIEQVAYFLGKLQGMKEGYGTVLDNSMIVVGSAIADGNAHQHHDLPVLLCGGGGGTLKPGRHVQFEKETPMTNLYLSLLDRMGVKADKLGDSTGKLEKI</sequence>
<dbReference type="InterPro" id="IPR011447">
    <property type="entry name" value="DUF1552"/>
</dbReference>
<evidence type="ECO:0000313" key="1">
    <source>
        <dbReference type="EMBL" id="EDY19457.1"/>
    </source>
</evidence>
<dbReference type="PROSITE" id="PS51318">
    <property type="entry name" value="TAT"/>
    <property type="match status" value="1"/>
</dbReference>
<dbReference type="InParanoid" id="B4D2L7"/>
<gene>
    <name evidence="1" type="ORF">CfE428DRAFT_3142</name>
</gene>
<dbReference type="RefSeq" id="WP_006980467.1">
    <property type="nucleotide sequence ID" value="NZ_ABVL01000008.1"/>
</dbReference>